<reference evidence="1 2" key="1">
    <citation type="journal article" date="2024" name="BMC Genomics">
        <title>De novo assembly and annotation of Popillia japonica's genome with initial clues to its potential as an invasive pest.</title>
        <authorList>
            <person name="Cucini C."/>
            <person name="Boschi S."/>
            <person name="Funari R."/>
            <person name="Cardaioli E."/>
            <person name="Iannotti N."/>
            <person name="Marturano G."/>
            <person name="Paoli F."/>
            <person name="Bruttini M."/>
            <person name="Carapelli A."/>
            <person name="Frati F."/>
            <person name="Nardi F."/>
        </authorList>
    </citation>
    <scope>NUCLEOTIDE SEQUENCE [LARGE SCALE GENOMIC DNA]</scope>
    <source>
        <strain evidence="1">DMR45628</strain>
    </source>
</reference>
<gene>
    <name evidence="1" type="ORF">QE152_g41642</name>
</gene>
<dbReference type="AlphaFoldDB" id="A0AAW1G7Q3"/>
<accession>A0AAW1G7Q3</accession>
<dbReference type="InterPro" id="IPR036691">
    <property type="entry name" value="Endo/exonu/phosph_ase_sf"/>
</dbReference>
<comment type="caution">
    <text evidence="1">The sequence shown here is derived from an EMBL/GenBank/DDBJ whole genome shotgun (WGS) entry which is preliminary data.</text>
</comment>
<proteinExistence type="predicted"/>
<dbReference type="EMBL" id="JASPKY010006149">
    <property type="protein sequence ID" value="KAK9659686.1"/>
    <property type="molecule type" value="Genomic_DNA"/>
</dbReference>
<organism evidence="1 2">
    <name type="scientific">Popillia japonica</name>
    <name type="common">Japanese beetle</name>
    <dbReference type="NCBI Taxonomy" id="7064"/>
    <lineage>
        <taxon>Eukaryota</taxon>
        <taxon>Metazoa</taxon>
        <taxon>Ecdysozoa</taxon>
        <taxon>Arthropoda</taxon>
        <taxon>Hexapoda</taxon>
        <taxon>Insecta</taxon>
        <taxon>Pterygota</taxon>
        <taxon>Neoptera</taxon>
        <taxon>Endopterygota</taxon>
        <taxon>Coleoptera</taxon>
        <taxon>Polyphaga</taxon>
        <taxon>Scarabaeiformia</taxon>
        <taxon>Scarabaeidae</taxon>
        <taxon>Rutelinae</taxon>
        <taxon>Popillia</taxon>
    </lineage>
</organism>
<sequence length="53" mass="6081">MLLSETWLRPGNKLSIINYFTYRADRLTGRGGGVAVLIKKDIRHSPIYFSNLQ</sequence>
<evidence type="ECO:0000313" key="1">
    <source>
        <dbReference type="EMBL" id="KAK9659686.1"/>
    </source>
</evidence>
<keyword evidence="2" id="KW-1185">Reference proteome</keyword>
<evidence type="ECO:0000313" key="2">
    <source>
        <dbReference type="Proteomes" id="UP001458880"/>
    </source>
</evidence>
<name>A0AAW1G7Q3_POPJA</name>
<evidence type="ECO:0008006" key="3">
    <source>
        <dbReference type="Google" id="ProtNLM"/>
    </source>
</evidence>
<dbReference type="Proteomes" id="UP001458880">
    <property type="component" value="Unassembled WGS sequence"/>
</dbReference>
<dbReference type="SUPFAM" id="SSF56219">
    <property type="entry name" value="DNase I-like"/>
    <property type="match status" value="1"/>
</dbReference>
<protein>
    <recommendedName>
        <fullName evidence="3">Ribosomal protein L2</fullName>
    </recommendedName>
</protein>
<feature type="non-terminal residue" evidence="1">
    <location>
        <position position="53"/>
    </location>
</feature>